<evidence type="ECO:0000256" key="1">
    <source>
        <dbReference type="ARBA" id="ARBA00022448"/>
    </source>
</evidence>
<keyword evidence="10" id="KW-1185">Reference proteome</keyword>
<proteinExistence type="predicted"/>
<keyword evidence="2" id="KW-1003">Cell membrane</keyword>
<dbReference type="EMBL" id="SRMF01000001">
    <property type="protein sequence ID" value="TGG95917.1"/>
    <property type="molecule type" value="Genomic_DNA"/>
</dbReference>
<keyword evidence="4" id="KW-0547">Nucleotide-binding</keyword>
<keyword evidence="3" id="KW-0997">Cell inner membrane</keyword>
<accession>A0A4Z0WJC8</accession>
<evidence type="ECO:0000256" key="7">
    <source>
        <dbReference type="ARBA" id="ARBA00023136"/>
    </source>
</evidence>
<dbReference type="InterPro" id="IPR003593">
    <property type="entry name" value="AAA+_ATPase"/>
</dbReference>
<keyword evidence="6" id="KW-1278">Translocase</keyword>
<dbReference type="InterPro" id="IPR050093">
    <property type="entry name" value="ABC_SmlMolc_Importer"/>
</dbReference>
<evidence type="ECO:0000256" key="4">
    <source>
        <dbReference type="ARBA" id="ARBA00022741"/>
    </source>
</evidence>
<dbReference type="AlphaFoldDB" id="A0A4Z0WJC8"/>
<keyword evidence="1" id="KW-0813">Transport</keyword>
<keyword evidence="5 9" id="KW-0067">ATP-binding</keyword>
<dbReference type="Proteomes" id="UP000297475">
    <property type="component" value="Unassembled WGS sequence"/>
</dbReference>
<dbReference type="PROSITE" id="PS50893">
    <property type="entry name" value="ABC_TRANSPORTER_2"/>
    <property type="match status" value="1"/>
</dbReference>
<dbReference type="PANTHER" id="PTHR42781:SF1">
    <property type="entry name" value="THIAMINE IMPORT ATP-BINDING PROTEIN THIQ"/>
    <property type="match status" value="1"/>
</dbReference>
<evidence type="ECO:0000256" key="3">
    <source>
        <dbReference type="ARBA" id="ARBA00022519"/>
    </source>
</evidence>
<evidence type="ECO:0000313" key="9">
    <source>
        <dbReference type="EMBL" id="TGG95917.1"/>
    </source>
</evidence>
<dbReference type="RefSeq" id="WP_135481969.1">
    <property type="nucleotide sequence ID" value="NZ_SRMF01000001.1"/>
</dbReference>
<dbReference type="PROSITE" id="PS00211">
    <property type="entry name" value="ABC_TRANSPORTER_1"/>
    <property type="match status" value="1"/>
</dbReference>
<gene>
    <name evidence="9" type="ORF">E4656_05830</name>
</gene>
<keyword evidence="7" id="KW-0472">Membrane</keyword>
<dbReference type="GO" id="GO:0005524">
    <property type="term" value="F:ATP binding"/>
    <property type="evidence" value="ECO:0007669"/>
    <property type="project" value="UniProtKB-KW"/>
</dbReference>
<dbReference type="InterPro" id="IPR017871">
    <property type="entry name" value="ABC_transporter-like_CS"/>
</dbReference>
<protein>
    <submittedName>
        <fullName evidence="9">ATP-binding cassette domain-containing protein</fullName>
    </submittedName>
</protein>
<evidence type="ECO:0000256" key="5">
    <source>
        <dbReference type="ARBA" id="ARBA00022840"/>
    </source>
</evidence>
<dbReference type="PANTHER" id="PTHR42781">
    <property type="entry name" value="SPERMIDINE/PUTRESCINE IMPORT ATP-BINDING PROTEIN POTA"/>
    <property type="match status" value="1"/>
</dbReference>
<evidence type="ECO:0000313" key="10">
    <source>
        <dbReference type="Proteomes" id="UP000297475"/>
    </source>
</evidence>
<dbReference type="Gene3D" id="3.40.50.300">
    <property type="entry name" value="P-loop containing nucleotide triphosphate hydrolases"/>
    <property type="match status" value="1"/>
</dbReference>
<evidence type="ECO:0000256" key="2">
    <source>
        <dbReference type="ARBA" id="ARBA00022475"/>
    </source>
</evidence>
<evidence type="ECO:0000259" key="8">
    <source>
        <dbReference type="PROSITE" id="PS50893"/>
    </source>
</evidence>
<sequence length="202" mass="22475">MLEARQLVLRRGDRQWNHDFVLEPGRTLALTGPSGSGKTTLLEAVGGFVPVHSGELLLAGTALTGLPPEQRPVSTLFQQHNLFEHIRVADNLKLGFRHGRPDAASWSQVLAACAHLGVDELLERYPGELSGGQRQRVALIRTVLRPQVIVVLDEPFSALDGDNRQRAGDWVHQQIRDSRRHLLFVTHQPDDTARWADEVLAL</sequence>
<dbReference type="SMART" id="SM00382">
    <property type="entry name" value="AAA"/>
    <property type="match status" value="1"/>
</dbReference>
<organism evidence="9 10">
    <name type="scientific">Natronospirillum operosum</name>
    <dbReference type="NCBI Taxonomy" id="2759953"/>
    <lineage>
        <taxon>Bacteria</taxon>
        <taxon>Pseudomonadati</taxon>
        <taxon>Pseudomonadota</taxon>
        <taxon>Gammaproteobacteria</taxon>
        <taxon>Oceanospirillales</taxon>
        <taxon>Natronospirillaceae</taxon>
        <taxon>Natronospirillum</taxon>
    </lineage>
</organism>
<dbReference type="Pfam" id="PF00005">
    <property type="entry name" value="ABC_tran"/>
    <property type="match status" value="1"/>
</dbReference>
<dbReference type="InterPro" id="IPR027417">
    <property type="entry name" value="P-loop_NTPase"/>
</dbReference>
<dbReference type="OrthoDB" id="9802264at2"/>
<dbReference type="SUPFAM" id="SSF52540">
    <property type="entry name" value="P-loop containing nucleoside triphosphate hydrolases"/>
    <property type="match status" value="1"/>
</dbReference>
<name>A0A4Z0WJC8_9GAMM</name>
<comment type="caution">
    <text evidence="9">The sequence shown here is derived from an EMBL/GenBank/DDBJ whole genome shotgun (WGS) entry which is preliminary data.</text>
</comment>
<dbReference type="InterPro" id="IPR003439">
    <property type="entry name" value="ABC_transporter-like_ATP-bd"/>
</dbReference>
<feature type="domain" description="ABC transporter" evidence="8">
    <location>
        <begin position="2"/>
        <end position="202"/>
    </location>
</feature>
<dbReference type="GO" id="GO:0016887">
    <property type="term" value="F:ATP hydrolysis activity"/>
    <property type="evidence" value="ECO:0007669"/>
    <property type="project" value="InterPro"/>
</dbReference>
<reference evidence="9 10" key="1">
    <citation type="submission" date="2019-04" db="EMBL/GenBank/DDBJ databases">
        <title>Natronospirillum operosus gen. nov., sp. nov., a haloalkaliphilic satellite isolated from decaying biomass of laboratory culture of cyanobacterium Geitlerinema sp. and proposal of Natronospirillaceae fam. nov. and Saccharospirillaceae fam. nov.</title>
        <authorList>
            <person name="Kevbrin V."/>
            <person name="Boltyanskaya Y."/>
            <person name="Koziaeva V."/>
            <person name="Grouzdev D.S."/>
            <person name="Park M."/>
            <person name="Cho J."/>
        </authorList>
    </citation>
    <scope>NUCLEOTIDE SEQUENCE [LARGE SCALE GENOMIC DNA]</scope>
    <source>
        <strain evidence="9 10">G-116</strain>
    </source>
</reference>
<evidence type="ECO:0000256" key="6">
    <source>
        <dbReference type="ARBA" id="ARBA00022967"/>
    </source>
</evidence>